<gene>
    <name evidence="1" type="ORF">K4G66_05455</name>
</gene>
<proteinExistence type="predicted"/>
<reference evidence="1" key="1">
    <citation type="journal article" date="2023" name="Comput. Struct. Biotechnol. J.">
        <title>Discovery of a novel marine Bacteroidetes with a rich repertoire of carbohydrate-active enzymes.</title>
        <authorList>
            <person name="Chen B."/>
            <person name="Liu G."/>
            <person name="Chen Q."/>
            <person name="Wang H."/>
            <person name="Liu L."/>
            <person name="Tang K."/>
        </authorList>
    </citation>
    <scope>NUCLEOTIDE SEQUENCE</scope>
    <source>
        <strain evidence="1">TK19036</strain>
    </source>
</reference>
<protein>
    <submittedName>
        <fullName evidence="1">DUF4292 domain-containing protein</fullName>
    </submittedName>
</protein>
<dbReference type="InterPro" id="IPR025634">
    <property type="entry name" value="DUF4292"/>
</dbReference>
<dbReference type="EMBL" id="CP120682">
    <property type="protein sequence ID" value="WKN38146.1"/>
    <property type="molecule type" value="Genomic_DNA"/>
</dbReference>
<dbReference type="Pfam" id="PF14125">
    <property type="entry name" value="DUF4292"/>
    <property type="match status" value="1"/>
</dbReference>
<evidence type="ECO:0000313" key="1">
    <source>
        <dbReference type="EMBL" id="WKN38146.1"/>
    </source>
</evidence>
<organism evidence="1">
    <name type="scientific">Roseihalotalea indica</name>
    <dbReference type="NCBI Taxonomy" id="2867963"/>
    <lineage>
        <taxon>Bacteria</taxon>
        <taxon>Pseudomonadati</taxon>
        <taxon>Bacteroidota</taxon>
        <taxon>Cytophagia</taxon>
        <taxon>Cytophagales</taxon>
        <taxon>Catalimonadaceae</taxon>
        <taxon>Roseihalotalea</taxon>
    </lineage>
</organism>
<dbReference type="AlphaFoldDB" id="A0AA49GT89"/>
<accession>A0AA49GT89</accession>
<sequence length="278" mass="32084">MMHQNLSIKKLLTENYTSNLTWLTFGLSLLLFLTGCSKKITGVDRSGVKANELQVRDIDFDYLTASSKIKFRNEGQNVSATANIRMKKDSIIWISVTPGFGIEAARAIINRDSLAFINRLDKEYRSYNFQELSKKYNFTINYDLLQAVLLGDMPRSIVEDDEVKQESNYFVVRQEEGPITIDNFIDRQLMKVERIAMVEEGSDRGSQNKGGKNTLNLQYSDFKQLDEEVLPFSNLVSLDYRQHGQKRRTQIDIEHKKVSIVNEALRFPFSVPTKYARR</sequence>
<reference evidence="1" key="2">
    <citation type="journal article" date="2024" name="Antonie Van Leeuwenhoek">
        <title>Roseihalotalea indica gen. nov., sp. nov., a halophilic Bacteroidetes from mesopelagic Southwest Indian Ocean with higher carbohydrate metabolic potential.</title>
        <authorList>
            <person name="Chen B."/>
            <person name="Zhang M."/>
            <person name="Lin D."/>
            <person name="Ye J."/>
            <person name="Tang K."/>
        </authorList>
    </citation>
    <scope>NUCLEOTIDE SEQUENCE</scope>
    <source>
        <strain evidence="1">TK19036</strain>
    </source>
</reference>
<name>A0AA49GT89_9BACT</name>